<protein>
    <submittedName>
        <fullName evidence="1">Uncharacterized protein</fullName>
    </submittedName>
</protein>
<proteinExistence type="predicted"/>
<dbReference type="AlphaFoldDB" id="A0A9W9MGX7"/>
<accession>A0A9W9MGX7</accession>
<evidence type="ECO:0000313" key="2">
    <source>
        <dbReference type="Proteomes" id="UP001150942"/>
    </source>
</evidence>
<sequence>MQSSVPTIWDDPHAGYLDFVTHVHDLEYLRPYVGQAGIPRDRISQHHIAIHNGSERSLHYWILKRGQGLRVANFLRLWTMFFPVKIDNLIQLVFENFLEMTFCRVFQSLPSLILEEISGPCPENSGHYSGMGLNIMSPLLQGQSLGPVLRSQFVKLVAQSPDPEICSWPSVRVIRVERSQHTLPTRSYMGKKECHVALHSAIQQNSSLEQLFPLSIEVDDWAQLEEEVIDIEAWFQTISTRLQARNGTTENHYIHPVGSCEAAIGVIIDNTPFHDYGSGGKAVNLPWGLQESGFNQSNSLIWSYNLESYVQIPKTF</sequence>
<dbReference type="EMBL" id="JAPQKQ010000004">
    <property type="protein sequence ID" value="KAJ5201082.1"/>
    <property type="molecule type" value="Genomic_DNA"/>
</dbReference>
<reference evidence="1" key="1">
    <citation type="submission" date="2022-11" db="EMBL/GenBank/DDBJ databases">
        <authorList>
            <person name="Petersen C."/>
        </authorList>
    </citation>
    <scope>NUCLEOTIDE SEQUENCE</scope>
    <source>
        <strain evidence="1">IBT 20477</strain>
    </source>
</reference>
<reference evidence="1" key="2">
    <citation type="journal article" date="2023" name="IMA Fungus">
        <title>Comparative genomic study of the Penicillium genus elucidates a diverse pangenome and 15 lateral gene transfer events.</title>
        <authorList>
            <person name="Petersen C."/>
            <person name="Sorensen T."/>
            <person name="Nielsen M.R."/>
            <person name="Sondergaard T.E."/>
            <person name="Sorensen J.L."/>
            <person name="Fitzpatrick D.A."/>
            <person name="Frisvad J.C."/>
            <person name="Nielsen K.L."/>
        </authorList>
    </citation>
    <scope>NUCLEOTIDE SEQUENCE</scope>
    <source>
        <strain evidence="1">IBT 20477</strain>
    </source>
</reference>
<name>A0A9W9MGX7_9EURO</name>
<gene>
    <name evidence="1" type="ORF">N7449_005885</name>
</gene>
<evidence type="ECO:0000313" key="1">
    <source>
        <dbReference type="EMBL" id="KAJ5201082.1"/>
    </source>
</evidence>
<keyword evidence="2" id="KW-1185">Reference proteome</keyword>
<dbReference type="OrthoDB" id="4366387at2759"/>
<organism evidence="1 2">
    <name type="scientific">Penicillium cf. viridicatum</name>
    <dbReference type="NCBI Taxonomy" id="2972119"/>
    <lineage>
        <taxon>Eukaryota</taxon>
        <taxon>Fungi</taxon>
        <taxon>Dikarya</taxon>
        <taxon>Ascomycota</taxon>
        <taxon>Pezizomycotina</taxon>
        <taxon>Eurotiomycetes</taxon>
        <taxon>Eurotiomycetidae</taxon>
        <taxon>Eurotiales</taxon>
        <taxon>Aspergillaceae</taxon>
        <taxon>Penicillium</taxon>
    </lineage>
</organism>
<dbReference type="Proteomes" id="UP001150942">
    <property type="component" value="Unassembled WGS sequence"/>
</dbReference>
<comment type="caution">
    <text evidence="1">The sequence shown here is derived from an EMBL/GenBank/DDBJ whole genome shotgun (WGS) entry which is preliminary data.</text>
</comment>